<dbReference type="PANTHER" id="PTHR11587">
    <property type="entry name" value="ARGININOSUCCINATE SYNTHASE"/>
    <property type="match status" value="1"/>
</dbReference>
<dbReference type="Ensembl" id="ENSSRHT00000084510.1">
    <property type="protein sequence ID" value="ENSSRHP00000082282.1"/>
    <property type="gene ID" value="ENSSRHG00000040747.1"/>
</dbReference>
<protein>
    <recommendedName>
        <fullName evidence="5">Argininosuccinate synthase</fullName>
        <ecNumber evidence="4">6.3.4.5</ecNumber>
    </recommendedName>
    <alternativeName>
        <fullName evidence="12">Citrulline--aspartate ligase</fullName>
    </alternativeName>
</protein>
<evidence type="ECO:0000256" key="13">
    <source>
        <dbReference type="ARBA" id="ARBA00049077"/>
    </source>
</evidence>
<evidence type="ECO:0000259" key="14">
    <source>
        <dbReference type="Pfam" id="PF00764"/>
    </source>
</evidence>
<evidence type="ECO:0000256" key="4">
    <source>
        <dbReference type="ARBA" id="ARBA00012286"/>
    </source>
</evidence>
<evidence type="ECO:0000256" key="9">
    <source>
        <dbReference type="ARBA" id="ARBA00022605"/>
    </source>
</evidence>
<dbReference type="Proteomes" id="UP000472270">
    <property type="component" value="Unassembled WGS sequence"/>
</dbReference>
<sequence>STHEPLFGKTLLYIANIGQHEDFDAARKKAEKLGAKKVFIEDLRSEFVQEFIWPALQANAVYEDRYLLGTSIARPCIARRQVQIARSEGAQYVSHGATGKGNDQIRFELTCYALYPHVQVIAPWRIPEFYSRFRGRKDLMEYAETHGIPVPVTPRAPWSMDANLMHISYESGILENPKNHAPSDLYQMTTNPEDSPNEPDVLEIDFAKGERHFPQICSIVSELFLLWFLSGKHGVGRIDIVENRFIGMKSRGIYETPGGTILLHAHLDIETFTMDREVRKIKQGLGIKLSELIYNGFWYSPECEFVRHCIDKSQENVEGRVQLSVFKGQVYILGRESPKSLYNEELVSMDVQGDYDPSDASGFIRINAVRLREHNRLQGAAQKKH</sequence>
<dbReference type="InterPro" id="IPR001518">
    <property type="entry name" value="Arginosuc_synth"/>
</dbReference>
<dbReference type="Gene3D" id="1.20.5.470">
    <property type="entry name" value="Single helix bin"/>
    <property type="match status" value="1"/>
</dbReference>
<evidence type="ECO:0000256" key="3">
    <source>
        <dbReference type="ARBA" id="ARBA00011881"/>
    </source>
</evidence>
<dbReference type="InterPro" id="IPR014729">
    <property type="entry name" value="Rossmann-like_a/b/a_fold"/>
</dbReference>
<evidence type="ECO:0000256" key="11">
    <source>
        <dbReference type="ARBA" id="ARBA00022840"/>
    </source>
</evidence>
<evidence type="ECO:0000256" key="2">
    <source>
        <dbReference type="ARBA" id="ARBA00005154"/>
    </source>
</evidence>
<dbReference type="SUPFAM" id="SSF69864">
    <property type="entry name" value="Argininosuccinate synthetase, C-terminal domain"/>
    <property type="match status" value="1"/>
</dbReference>
<keyword evidence="17" id="KW-1185">Reference proteome</keyword>
<evidence type="ECO:0000256" key="10">
    <source>
        <dbReference type="ARBA" id="ARBA00022741"/>
    </source>
</evidence>
<dbReference type="InterPro" id="IPR023434">
    <property type="entry name" value="Arginosuc_synth_type_1_subfam"/>
</dbReference>
<evidence type="ECO:0000256" key="7">
    <source>
        <dbReference type="ARBA" id="ARBA00022571"/>
    </source>
</evidence>
<evidence type="ECO:0000259" key="15">
    <source>
        <dbReference type="Pfam" id="PF20979"/>
    </source>
</evidence>
<dbReference type="FunFam" id="3.40.50.620:FF:000019">
    <property type="entry name" value="Argininosuccinate synthase"/>
    <property type="match status" value="1"/>
</dbReference>
<dbReference type="SUPFAM" id="SSF52402">
    <property type="entry name" value="Adenine nucleotide alpha hydrolases-like"/>
    <property type="match status" value="1"/>
</dbReference>
<keyword evidence="7" id="KW-0055">Arginine biosynthesis</keyword>
<comment type="pathway">
    <text evidence="1">Amino-acid biosynthesis; L-arginine biosynthesis; L-arginine from L-ornithine and carbamoyl phosphate: step 2/3.</text>
</comment>
<dbReference type="GO" id="GO:0000053">
    <property type="term" value="P:argininosuccinate metabolic process"/>
    <property type="evidence" value="ECO:0007669"/>
    <property type="project" value="TreeGrafter"/>
</dbReference>
<dbReference type="Gene3D" id="3.90.1260.10">
    <property type="entry name" value="Argininosuccinate synthetase, chain A, domain 2"/>
    <property type="match status" value="1"/>
</dbReference>
<evidence type="ECO:0000256" key="6">
    <source>
        <dbReference type="ARBA" id="ARBA00022436"/>
    </source>
</evidence>
<keyword evidence="8" id="KW-0436">Ligase</keyword>
<comment type="catalytic activity">
    <reaction evidence="13">
        <text>L-citrulline + L-aspartate + ATP = 2-(N(omega)-L-arginino)succinate + AMP + diphosphate + H(+)</text>
        <dbReference type="Rhea" id="RHEA:10932"/>
        <dbReference type="ChEBI" id="CHEBI:15378"/>
        <dbReference type="ChEBI" id="CHEBI:29991"/>
        <dbReference type="ChEBI" id="CHEBI:30616"/>
        <dbReference type="ChEBI" id="CHEBI:33019"/>
        <dbReference type="ChEBI" id="CHEBI:57472"/>
        <dbReference type="ChEBI" id="CHEBI:57743"/>
        <dbReference type="ChEBI" id="CHEBI:456215"/>
        <dbReference type="EC" id="6.3.4.5"/>
    </reaction>
</comment>
<dbReference type="InterPro" id="IPR048268">
    <property type="entry name" value="Arginosuc_syn_C"/>
</dbReference>
<evidence type="ECO:0000256" key="12">
    <source>
        <dbReference type="ARBA" id="ARBA00029916"/>
    </source>
</evidence>
<keyword evidence="9" id="KW-0028">Amino-acid biosynthesis</keyword>
<dbReference type="GO" id="GO:0006526">
    <property type="term" value="P:L-arginine biosynthetic process"/>
    <property type="evidence" value="ECO:0007669"/>
    <property type="project" value="UniProtKB-UniPathway"/>
</dbReference>
<dbReference type="CDD" id="cd01999">
    <property type="entry name" value="ASS"/>
    <property type="match status" value="1"/>
</dbReference>
<organism evidence="16 17">
    <name type="scientific">Sinocyclocheilus rhinocerous</name>
    <dbReference type="NCBI Taxonomy" id="307959"/>
    <lineage>
        <taxon>Eukaryota</taxon>
        <taxon>Metazoa</taxon>
        <taxon>Chordata</taxon>
        <taxon>Craniata</taxon>
        <taxon>Vertebrata</taxon>
        <taxon>Euteleostomi</taxon>
        <taxon>Actinopterygii</taxon>
        <taxon>Neopterygii</taxon>
        <taxon>Teleostei</taxon>
        <taxon>Ostariophysi</taxon>
        <taxon>Cypriniformes</taxon>
        <taxon>Cyprinidae</taxon>
        <taxon>Cyprininae</taxon>
        <taxon>Sinocyclocheilus</taxon>
    </lineage>
</organism>
<feature type="domain" description="Arginosuccinate synthase C-terminal" evidence="15">
    <location>
        <begin position="158"/>
        <end position="372"/>
    </location>
</feature>
<comment type="pathway">
    <text evidence="2">Nitrogen metabolism; urea cycle; (N(omega)-L-arginino)succinate from L-aspartate and L-citrulline: step 1/1.</text>
</comment>
<proteinExistence type="inferred from homology"/>
<feature type="domain" description="Arginosuccinate synthase-like N-terminal" evidence="14">
    <location>
        <begin position="13"/>
        <end position="149"/>
    </location>
</feature>
<dbReference type="GO" id="GO:0000050">
    <property type="term" value="P:urea cycle"/>
    <property type="evidence" value="ECO:0007669"/>
    <property type="project" value="UniProtKB-UniPathway"/>
</dbReference>
<dbReference type="NCBIfam" id="TIGR00032">
    <property type="entry name" value="argG"/>
    <property type="match status" value="1"/>
</dbReference>
<comment type="subunit">
    <text evidence="3">Homotetramer.</text>
</comment>
<dbReference type="InterPro" id="IPR018223">
    <property type="entry name" value="Arginosuc_synth_CS"/>
</dbReference>
<dbReference type="InterPro" id="IPR024074">
    <property type="entry name" value="AS_cat/multimer_dom_body"/>
</dbReference>
<keyword evidence="10" id="KW-0547">Nucleotide-binding</keyword>
<name>A0A673LVE2_9TELE</name>
<dbReference type="NCBIfam" id="NF001770">
    <property type="entry name" value="PRK00509.1"/>
    <property type="match status" value="1"/>
</dbReference>
<dbReference type="Pfam" id="PF00764">
    <property type="entry name" value="Arginosuc_synth"/>
    <property type="match status" value="1"/>
</dbReference>
<dbReference type="InterPro" id="IPR048267">
    <property type="entry name" value="Arginosuc_syn_N"/>
</dbReference>
<dbReference type="GO" id="GO:0005524">
    <property type="term" value="F:ATP binding"/>
    <property type="evidence" value="ECO:0007669"/>
    <property type="project" value="UniProtKB-KW"/>
</dbReference>
<dbReference type="EC" id="6.3.4.5" evidence="4"/>
<dbReference type="AlphaFoldDB" id="A0A673LVE2"/>
<dbReference type="PANTHER" id="PTHR11587:SF2">
    <property type="entry name" value="ARGININOSUCCINATE SYNTHASE"/>
    <property type="match status" value="1"/>
</dbReference>
<evidence type="ECO:0000256" key="8">
    <source>
        <dbReference type="ARBA" id="ARBA00022598"/>
    </source>
</evidence>
<evidence type="ECO:0000313" key="17">
    <source>
        <dbReference type="Proteomes" id="UP000472270"/>
    </source>
</evidence>
<dbReference type="PROSITE" id="PS00565">
    <property type="entry name" value="ARGININOSUCCIN_SYN_2"/>
    <property type="match status" value="1"/>
</dbReference>
<keyword evidence="11" id="KW-0067">ATP-binding</keyword>
<dbReference type="Pfam" id="PF20979">
    <property type="entry name" value="Arginosuc_syn_C"/>
    <property type="match status" value="1"/>
</dbReference>
<reference evidence="16" key="1">
    <citation type="submission" date="2025-08" db="UniProtKB">
        <authorList>
            <consortium name="Ensembl"/>
        </authorList>
    </citation>
    <scope>IDENTIFICATION</scope>
</reference>
<dbReference type="UniPathway" id="UPA00158">
    <property type="reaction ID" value="UER00272"/>
</dbReference>
<evidence type="ECO:0000313" key="16">
    <source>
        <dbReference type="Ensembl" id="ENSSRHP00000082282.1"/>
    </source>
</evidence>
<dbReference type="GO" id="GO:0004055">
    <property type="term" value="F:argininosuccinate synthase activity"/>
    <property type="evidence" value="ECO:0007669"/>
    <property type="project" value="UniProtKB-EC"/>
</dbReference>
<keyword evidence="6" id="KW-0835">Urea cycle</keyword>
<dbReference type="FunFam" id="3.90.1260.10:FF:000003">
    <property type="entry name" value="Argininosuccinate synthase"/>
    <property type="match status" value="1"/>
</dbReference>
<gene>
    <name evidence="16" type="primary">LOC107724805</name>
</gene>
<evidence type="ECO:0000256" key="1">
    <source>
        <dbReference type="ARBA" id="ARBA00004967"/>
    </source>
</evidence>
<reference evidence="16" key="2">
    <citation type="submission" date="2025-09" db="UniProtKB">
        <authorList>
            <consortium name="Ensembl"/>
        </authorList>
    </citation>
    <scope>IDENTIFICATION</scope>
</reference>
<dbReference type="UniPathway" id="UPA00068">
    <property type="reaction ID" value="UER00113"/>
</dbReference>
<accession>A0A673LVE2</accession>
<dbReference type="GO" id="GO:0005737">
    <property type="term" value="C:cytoplasm"/>
    <property type="evidence" value="ECO:0007669"/>
    <property type="project" value="TreeGrafter"/>
</dbReference>
<dbReference type="HAMAP" id="MF_00005">
    <property type="entry name" value="Arg_succ_synth_type1"/>
    <property type="match status" value="1"/>
</dbReference>
<dbReference type="Gene3D" id="3.40.50.620">
    <property type="entry name" value="HUPs"/>
    <property type="match status" value="1"/>
</dbReference>
<evidence type="ECO:0000256" key="5">
    <source>
        <dbReference type="ARBA" id="ARBA00014810"/>
    </source>
</evidence>